<organism evidence="3 4">
    <name type="scientific">Scylla paramamosain</name>
    <name type="common">Mud crab</name>
    <dbReference type="NCBI Taxonomy" id="85552"/>
    <lineage>
        <taxon>Eukaryota</taxon>
        <taxon>Metazoa</taxon>
        <taxon>Ecdysozoa</taxon>
        <taxon>Arthropoda</taxon>
        <taxon>Crustacea</taxon>
        <taxon>Multicrustacea</taxon>
        <taxon>Malacostraca</taxon>
        <taxon>Eumalacostraca</taxon>
        <taxon>Eucarida</taxon>
        <taxon>Decapoda</taxon>
        <taxon>Pleocyemata</taxon>
        <taxon>Brachyura</taxon>
        <taxon>Eubrachyura</taxon>
        <taxon>Portunoidea</taxon>
        <taxon>Portunidae</taxon>
        <taxon>Portuninae</taxon>
        <taxon>Scylla</taxon>
    </lineage>
</organism>
<comment type="similarity">
    <text evidence="1">Belongs to the protein kinase superfamily.</text>
</comment>
<dbReference type="SUPFAM" id="SSF48371">
    <property type="entry name" value="ARM repeat"/>
    <property type="match status" value="1"/>
</dbReference>
<proteinExistence type="inferred from homology"/>
<keyword evidence="4" id="KW-1185">Reference proteome</keyword>
<dbReference type="InterPro" id="IPR051177">
    <property type="entry name" value="CIK-Related_Protein"/>
</dbReference>
<reference evidence="3 4" key="1">
    <citation type="submission" date="2023-03" db="EMBL/GenBank/DDBJ databases">
        <title>High-quality genome of Scylla paramamosain provides insights in environmental adaptation.</title>
        <authorList>
            <person name="Zhang L."/>
        </authorList>
    </citation>
    <scope>NUCLEOTIDE SEQUENCE [LARGE SCALE GENOMIC DNA]</scope>
    <source>
        <strain evidence="3">LZ_2023a</strain>
        <tissue evidence="3">Muscle</tissue>
    </source>
</reference>
<dbReference type="Gene3D" id="1.25.10.10">
    <property type="entry name" value="Leucine-rich Repeat Variant"/>
    <property type="match status" value="1"/>
</dbReference>
<dbReference type="InterPro" id="IPR000719">
    <property type="entry name" value="Prot_kinase_dom"/>
</dbReference>
<evidence type="ECO:0000313" key="4">
    <source>
        <dbReference type="Proteomes" id="UP001487740"/>
    </source>
</evidence>
<dbReference type="PANTHER" id="PTHR12984">
    <property type="entry name" value="SCY1-RELATED S/T PROTEIN KINASE-LIKE"/>
    <property type="match status" value="1"/>
</dbReference>
<dbReference type="PROSITE" id="PS50011">
    <property type="entry name" value="PROTEIN_KINASE_DOM"/>
    <property type="match status" value="1"/>
</dbReference>
<evidence type="ECO:0000259" key="2">
    <source>
        <dbReference type="PROSITE" id="PS50011"/>
    </source>
</evidence>
<accession>A0AAW0U5T9</accession>
<evidence type="ECO:0000313" key="3">
    <source>
        <dbReference type="EMBL" id="KAK8394763.1"/>
    </source>
</evidence>
<evidence type="ECO:0000256" key="1">
    <source>
        <dbReference type="ARBA" id="ARBA00038349"/>
    </source>
</evidence>
<dbReference type="GO" id="GO:0004672">
    <property type="term" value="F:protein kinase activity"/>
    <property type="evidence" value="ECO:0007669"/>
    <property type="project" value="InterPro"/>
</dbReference>
<name>A0AAW0U5T9_SCYPA</name>
<comment type="caution">
    <text evidence="3">The sequence shown here is derived from an EMBL/GenBank/DDBJ whole genome shotgun (WGS) entry which is preliminary data.</text>
</comment>
<dbReference type="InterPro" id="IPR016024">
    <property type="entry name" value="ARM-type_fold"/>
</dbReference>
<protein>
    <recommendedName>
        <fullName evidence="2">Protein kinase domain-containing protein</fullName>
    </recommendedName>
</protein>
<dbReference type="Gene3D" id="1.10.510.10">
    <property type="entry name" value="Transferase(Phosphotransferase) domain 1"/>
    <property type="match status" value="1"/>
</dbReference>
<dbReference type="InterPro" id="IPR011989">
    <property type="entry name" value="ARM-like"/>
</dbReference>
<dbReference type="SUPFAM" id="SSF56112">
    <property type="entry name" value="Protein kinase-like (PK-like)"/>
    <property type="match status" value="1"/>
</dbReference>
<dbReference type="Proteomes" id="UP001487740">
    <property type="component" value="Unassembled WGS sequence"/>
</dbReference>
<dbReference type="PANTHER" id="PTHR12984:SF16">
    <property type="entry name" value="BLACK MATCH, ISOFORM H"/>
    <property type="match status" value="1"/>
</dbReference>
<dbReference type="GO" id="GO:0005524">
    <property type="term" value="F:ATP binding"/>
    <property type="evidence" value="ECO:0007669"/>
    <property type="project" value="InterPro"/>
</dbReference>
<dbReference type="EMBL" id="JARAKH010000018">
    <property type="protein sequence ID" value="KAK8394763.1"/>
    <property type="molecule type" value="Genomic_DNA"/>
</dbReference>
<dbReference type="InterPro" id="IPR011009">
    <property type="entry name" value="Kinase-like_dom_sf"/>
</dbReference>
<gene>
    <name evidence="3" type="ORF">O3P69_005917</name>
</gene>
<dbReference type="Pfam" id="PF00069">
    <property type="entry name" value="Pkinase"/>
    <property type="match status" value="1"/>
</dbReference>
<dbReference type="AlphaFoldDB" id="A0AAW0U5T9"/>
<sequence>MNRKQTWFQSDPQQRKSSPLLKSAVFPPTRATLACCVMFLVNYSRVRKVGRKEVNKTKQRKVKLTEALSFLHYSCHVVHRNVTPASVFVTKRGTWKLAGLEFTEKVGEGEGPDNISVQPWTSRAPKMTQPDLDYISPEVQTSSTCSVLSDMFSLGMVICAIFNSGRSLIEAGHSSSVYQKQLEVLGEQVNNVLPKVPTGLQEAVVRLVSRDPRQRPTSQLVALIKYFSDPVVQALQFLDVINMKDPTQKTHFYRTTLMEVLPVIPKKLWFLHVWPSLQQEMRTQEVLAAVLQPILKLISDVTTDEYENIILPHFRGVFNVPKSIQASVTLLENIHVILEKTPSEDVSTDILPIIYSGLESSTVQVQVAAVVAATNASEYLDAEAIKKTVLPRTKAIYEKSPTDVSLCLTVLGCIEKILDKLERSAIIDDVLPILADVKLQDADVTVKVVNIYRLMLGVKKFGLSVNLLATRILPSLLPLTVSPSLNLIQFSFLLQTIHEMLDHIDKQQRNKLKLDNLSLASSPGEKRLLRHQLSSDNMSLSPFSPVPNVRIQDTRMSSSAEDFLSRRGSSGIGFLGHSFSGKSRRL</sequence>
<feature type="domain" description="Protein kinase" evidence="2">
    <location>
        <begin position="1"/>
        <end position="227"/>
    </location>
</feature>